<dbReference type="PANTHER" id="PTHR43551">
    <property type="entry name" value="FUMARATE REDUCTASE IRON-SULFUR SUBUNIT"/>
    <property type="match status" value="1"/>
</dbReference>
<keyword evidence="5" id="KW-0408">Iron</keyword>
<dbReference type="InterPro" id="IPR004017">
    <property type="entry name" value="Cys_rich_dom"/>
</dbReference>
<keyword evidence="4" id="KW-0249">Electron transport</keyword>
<keyword evidence="3" id="KW-0479">Metal-binding</keyword>
<dbReference type="PANTHER" id="PTHR43551:SF1">
    <property type="entry name" value="HETERODISULFIDE REDUCTASE"/>
    <property type="match status" value="1"/>
</dbReference>
<dbReference type="InterPro" id="IPR017900">
    <property type="entry name" value="4Fe4S_Fe_S_CS"/>
</dbReference>
<organism evidence="8 9">
    <name type="scientific">Desulfobacter latus</name>
    <dbReference type="NCBI Taxonomy" id="2292"/>
    <lineage>
        <taxon>Bacteria</taxon>
        <taxon>Pseudomonadati</taxon>
        <taxon>Thermodesulfobacteriota</taxon>
        <taxon>Desulfobacteria</taxon>
        <taxon>Desulfobacterales</taxon>
        <taxon>Desulfobacteraceae</taxon>
        <taxon>Desulfobacter</taxon>
    </lineage>
</organism>
<keyword evidence="1" id="KW-0813">Transport</keyword>
<dbReference type="GO" id="GO:0051539">
    <property type="term" value="F:4 iron, 4 sulfur cluster binding"/>
    <property type="evidence" value="ECO:0007669"/>
    <property type="project" value="UniProtKB-KW"/>
</dbReference>
<feature type="domain" description="4Fe-4S ferredoxin-type" evidence="7">
    <location>
        <begin position="23"/>
        <end position="54"/>
    </location>
</feature>
<dbReference type="Pfam" id="PF13183">
    <property type="entry name" value="Fer4_8"/>
    <property type="match status" value="1"/>
</dbReference>
<gene>
    <name evidence="8" type="ORF">HXW94_00655</name>
</gene>
<name>A0A850T826_9BACT</name>
<dbReference type="InterPro" id="IPR017896">
    <property type="entry name" value="4Fe4S_Fe-S-bd"/>
</dbReference>
<dbReference type="Gene3D" id="1.10.1060.10">
    <property type="entry name" value="Alpha-helical ferredoxin"/>
    <property type="match status" value="1"/>
</dbReference>
<evidence type="ECO:0000259" key="7">
    <source>
        <dbReference type="PROSITE" id="PS51379"/>
    </source>
</evidence>
<protein>
    <submittedName>
        <fullName evidence="8">(Fe-S)-binding protein</fullName>
    </submittedName>
</protein>
<accession>A0A850T826</accession>
<dbReference type="Proteomes" id="UP000553343">
    <property type="component" value="Unassembled WGS sequence"/>
</dbReference>
<evidence type="ECO:0000313" key="8">
    <source>
        <dbReference type="EMBL" id="NWH03516.1"/>
    </source>
</evidence>
<evidence type="ECO:0000256" key="1">
    <source>
        <dbReference type="ARBA" id="ARBA00022448"/>
    </source>
</evidence>
<dbReference type="PROSITE" id="PS51379">
    <property type="entry name" value="4FE4S_FER_2"/>
    <property type="match status" value="1"/>
</dbReference>
<proteinExistence type="predicted"/>
<keyword evidence="9" id="KW-1185">Reference proteome</keyword>
<evidence type="ECO:0000313" key="9">
    <source>
        <dbReference type="Proteomes" id="UP000553343"/>
    </source>
</evidence>
<dbReference type="GO" id="GO:0016491">
    <property type="term" value="F:oxidoreductase activity"/>
    <property type="evidence" value="ECO:0007669"/>
    <property type="project" value="UniProtKB-ARBA"/>
</dbReference>
<evidence type="ECO:0000256" key="3">
    <source>
        <dbReference type="ARBA" id="ARBA00022723"/>
    </source>
</evidence>
<dbReference type="Pfam" id="PF02754">
    <property type="entry name" value="CCG"/>
    <property type="match status" value="1"/>
</dbReference>
<reference evidence="8 9" key="1">
    <citation type="submission" date="2020-06" db="EMBL/GenBank/DDBJ databases">
        <title>High-quality draft genome of sulfate reducer Desulfobacter latus type strain AcrS2 isolated from marine sediment.</title>
        <authorList>
            <person name="Hoppe M."/>
            <person name="Larsen C.K."/>
            <person name="Marshall I.P.G."/>
            <person name="Schramm A."/>
            <person name="Marietou A.G."/>
        </authorList>
    </citation>
    <scope>NUCLEOTIDE SEQUENCE [LARGE SCALE GENOMIC DNA]</scope>
    <source>
        <strain evidence="8 9">AcRS2</strain>
    </source>
</reference>
<evidence type="ECO:0000256" key="2">
    <source>
        <dbReference type="ARBA" id="ARBA00022485"/>
    </source>
</evidence>
<comment type="caution">
    <text evidence="8">The sequence shown here is derived from an EMBL/GenBank/DDBJ whole genome shotgun (WGS) entry which is preliminary data.</text>
</comment>
<evidence type="ECO:0000256" key="4">
    <source>
        <dbReference type="ARBA" id="ARBA00022982"/>
    </source>
</evidence>
<dbReference type="SUPFAM" id="SSF46548">
    <property type="entry name" value="alpha-helical ferredoxin"/>
    <property type="match status" value="1"/>
</dbReference>
<sequence>MTEVAKKIDHGTKSAFKTKLMDKLPNGVNLNMCLTCGVCASGCPATGLENMDPRKFVRMVALGMDEELTMHPWVWMCSQCQRCVYVCPMNIDIAAIIFEARNLWPREERPKGILGSCDMAMRNSCGSAMGISEEDFEWVVGDILDEVREDQPGWEDLEAPVNKEGAHFFLSQNSREPGTEPEEMVPLWKILHIVGADWTYATRGWGGENYCMFLADDESWEKTARNSIESAKELGCKVYLNTECGHATYAIWKGQQKYNIDKTGLEIAPIVPYYAKWIREGKLKPNSDWNKDLKIKFTCQDPCQQVRKSFGDPLADDLRFVIKTCVGEENFVDMTPNYSNNFCCGGGGGYLQSGYNDARLKYGEIKKDQILATAADYCVTPCHNCHDQIHKLADHYECKYHTIHLWTLIAFSLGVLGATERTYLGPDLKPLNMPEGQELEDEY</sequence>
<dbReference type="EMBL" id="JACADJ010000002">
    <property type="protein sequence ID" value="NWH03516.1"/>
    <property type="molecule type" value="Genomic_DNA"/>
</dbReference>
<keyword evidence="2" id="KW-0004">4Fe-4S</keyword>
<evidence type="ECO:0000256" key="6">
    <source>
        <dbReference type="ARBA" id="ARBA00023014"/>
    </source>
</evidence>
<dbReference type="GO" id="GO:0046872">
    <property type="term" value="F:metal ion binding"/>
    <property type="evidence" value="ECO:0007669"/>
    <property type="project" value="UniProtKB-KW"/>
</dbReference>
<dbReference type="InterPro" id="IPR009051">
    <property type="entry name" value="Helical_ferredxn"/>
</dbReference>
<dbReference type="AlphaFoldDB" id="A0A850T826"/>
<keyword evidence="6" id="KW-0411">Iron-sulfur</keyword>
<dbReference type="PROSITE" id="PS00198">
    <property type="entry name" value="4FE4S_FER_1"/>
    <property type="match status" value="1"/>
</dbReference>
<dbReference type="RefSeq" id="WP_178364972.1">
    <property type="nucleotide sequence ID" value="NZ_JACADJ010000002.1"/>
</dbReference>
<evidence type="ECO:0000256" key="5">
    <source>
        <dbReference type="ARBA" id="ARBA00023004"/>
    </source>
</evidence>